<dbReference type="OrthoDB" id="4279at2"/>
<keyword evidence="6" id="KW-0862">Zinc</keyword>
<dbReference type="InterPro" id="IPR038371">
    <property type="entry name" value="Cu_polyphenol_OxRdtase_sf"/>
</dbReference>
<keyword evidence="4" id="KW-0479">Metal-binding</keyword>
<dbReference type="STRING" id="246195.DNO_0942"/>
<evidence type="ECO:0000256" key="5">
    <source>
        <dbReference type="ARBA" id="ARBA00022801"/>
    </source>
</evidence>
<name>A5EY54_DICNV</name>
<dbReference type="GO" id="GO:0005507">
    <property type="term" value="F:copper ion binding"/>
    <property type="evidence" value="ECO:0007669"/>
    <property type="project" value="TreeGrafter"/>
</dbReference>
<accession>A5EY54</accession>
<dbReference type="RefSeq" id="WP_012031258.1">
    <property type="nucleotide sequence ID" value="NC_009446.1"/>
</dbReference>
<dbReference type="HOGENOM" id="CLU_065784_1_1_6"/>
<organism evidence="11 12">
    <name type="scientific">Dichelobacter nodosus (strain VCS1703A)</name>
    <dbReference type="NCBI Taxonomy" id="246195"/>
    <lineage>
        <taxon>Bacteria</taxon>
        <taxon>Pseudomonadati</taxon>
        <taxon>Pseudomonadota</taxon>
        <taxon>Gammaproteobacteria</taxon>
        <taxon>Cardiobacteriales</taxon>
        <taxon>Cardiobacteriaceae</taxon>
        <taxon>Dichelobacter</taxon>
    </lineage>
</organism>
<dbReference type="SUPFAM" id="SSF64438">
    <property type="entry name" value="CNF1/YfiH-like putative cysteine hydrolases"/>
    <property type="match status" value="1"/>
</dbReference>
<dbReference type="GO" id="GO:0016787">
    <property type="term" value="F:hydrolase activity"/>
    <property type="evidence" value="ECO:0007669"/>
    <property type="project" value="UniProtKB-KW"/>
</dbReference>
<evidence type="ECO:0000313" key="11">
    <source>
        <dbReference type="EMBL" id="ABQ14315.1"/>
    </source>
</evidence>
<dbReference type="Pfam" id="PF02578">
    <property type="entry name" value="Cu-oxidase_4"/>
    <property type="match status" value="1"/>
</dbReference>
<comment type="catalytic activity">
    <reaction evidence="8">
        <text>adenosine + phosphate = alpha-D-ribose 1-phosphate + adenine</text>
        <dbReference type="Rhea" id="RHEA:27642"/>
        <dbReference type="ChEBI" id="CHEBI:16335"/>
        <dbReference type="ChEBI" id="CHEBI:16708"/>
        <dbReference type="ChEBI" id="CHEBI:43474"/>
        <dbReference type="ChEBI" id="CHEBI:57720"/>
        <dbReference type="EC" id="2.4.2.1"/>
    </reaction>
    <physiologicalReaction direction="left-to-right" evidence="8">
        <dbReference type="Rhea" id="RHEA:27643"/>
    </physiologicalReaction>
</comment>
<dbReference type="CDD" id="cd16833">
    <property type="entry name" value="YfiH"/>
    <property type="match status" value="1"/>
</dbReference>
<dbReference type="PANTHER" id="PTHR30616">
    <property type="entry name" value="UNCHARACTERIZED PROTEIN YFIH"/>
    <property type="match status" value="1"/>
</dbReference>
<comment type="catalytic activity">
    <reaction evidence="1">
        <text>inosine + phosphate = alpha-D-ribose 1-phosphate + hypoxanthine</text>
        <dbReference type="Rhea" id="RHEA:27646"/>
        <dbReference type="ChEBI" id="CHEBI:17368"/>
        <dbReference type="ChEBI" id="CHEBI:17596"/>
        <dbReference type="ChEBI" id="CHEBI:43474"/>
        <dbReference type="ChEBI" id="CHEBI:57720"/>
        <dbReference type="EC" id="2.4.2.1"/>
    </reaction>
    <physiologicalReaction direction="left-to-right" evidence="1">
        <dbReference type="Rhea" id="RHEA:27647"/>
    </physiologicalReaction>
</comment>
<evidence type="ECO:0000256" key="10">
    <source>
        <dbReference type="RuleBase" id="RU361274"/>
    </source>
</evidence>
<sequence length="245" mass="27005">MMQVKKTLWLPAQWSEKLPVIAGVSLTAQEDKKTGFSLARDNDLSIVTARRAQLAQSSGLTGSWLWLNQSHSAQVISDDDYPQTQSADALIARSSGTVAVVLTADCVPVLLSNRDGSEVAAIHAGWQGLYRGIIAQTVSQMHTPPQALYAWISAAIRQPSYEVDEAFYQRFLALSPDYAAFFRANRLGHYLADLPAIAHQQLQNAGLQRPHICDSGLCSFSDQRFFSYRRNQQNAGRMASFIAVC</sequence>
<dbReference type="NCBIfam" id="TIGR00726">
    <property type="entry name" value="peptidoglycan editing factor PgeF"/>
    <property type="match status" value="1"/>
</dbReference>
<dbReference type="PANTHER" id="PTHR30616:SF2">
    <property type="entry name" value="PURINE NUCLEOSIDE PHOSPHORYLASE LACC1"/>
    <property type="match status" value="1"/>
</dbReference>
<dbReference type="KEGG" id="dno:DNO_0942"/>
<keyword evidence="3" id="KW-0808">Transferase</keyword>
<evidence type="ECO:0000256" key="3">
    <source>
        <dbReference type="ARBA" id="ARBA00022679"/>
    </source>
</evidence>
<comment type="catalytic activity">
    <reaction evidence="9">
        <text>S-methyl-5'-thioadenosine + phosphate = 5-(methylsulfanyl)-alpha-D-ribose 1-phosphate + adenine</text>
        <dbReference type="Rhea" id="RHEA:11852"/>
        <dbReference type="ChEBI" id="CHEBI:16708"/>
        <dbReference type="ChEBI" id="CHEBI:17509"/>
        <dbReference type="ChEBI" id="CHEBI:43474"/>
        <dbReference type="ChEBI" id="CHEBI:58533"/>
        <dbReference type="EC" id="2.4.2.28"/>
    </reaction>
    <physiologicalReaction direction="left-to-right" evidence="9">
        <dbReference type="Rhea" id="RHEA:11853"/>
    </physiologicalReaction>
</comment>
<dbReference type="InterPro" id="IPR011324">
    <property type="entry name" value="Cytotoxic_necrot_fac-like_cat"/>
</dbReference>
<protein>
    <recommendedName>
        <fullName evidence="10">Purine nucleoside phosphorylase</fullName>
    </recommendedName>
</protein>
<dbReference type="AlphaFoldDB" id="A5EY54"/>
<gene>
    <name evidence="11" type="ordered locus">DNO_0942</name>
</gene>
<evidence type="ECO:0000256" key="8">
    <source>
        <dbReference type="ARBA" id="ARBA00048968"/>
    </source>
</evidence>
<evidence type="ECO:0000256" key="1">
    <source>
        <dbReference type="ARBA" id="ARBA00000553"/>
    </source>
</evidence>
<evidence type="ECO:0000313" key="12">
    <source>
        <dbReference type="Proteomes" id="UP000000248"/>
    </source>
</evidence>
<comment type="similarity">
    <text evidence="2 10">Belongs to the purine nucleoside phosphorylase YfiH/LACC1 family.</text>
</comment>
<dbReference type="Gene3D" id="3.60.140.10">
    <property type="entry name" value="CNF1/YfiH-like putative cysteine hydrolases"/>
    <property type="match status" value="1"/>
</dbReference>
<evidence type="ECO:0000256" key="7">
    <source>
        <dbReference type="ARBA" id="ARBA00047989"/>
    </source>
</evidence>
<dbReference type="InterPro" id="IPR003730">
    <property type="entry name" value="Cu_polyphenol_OxRdtase"/>
</dbReference>
<dbReference type="GO" id="GO:0017061">
    <property type="term" value="F:S-methyl-5-thioadenosine phosphorylase activity"/>
    <property type="evidence" value="ECO:0007669"/>
    <property type="project" value="UniProtKB-EC"/>
</dbReference>
<dbReference type="eggNOG" id="COG1496">
    <property type="taxonomic scope" value="Bacteria"/>
</dbReference>
<proteinExistence type="inferred from homology"/>
<comment type="catalytic activity">
    <reaction evidence="7">
        <text>adenosine + H2O + H(+) = inosine + NH4(+)</text>
        <dbReference type="Rhea" id="RHEA:24408"/>
        <dbReference type="ChEBI" id="CHEBI:15377"/>
        <dbReference type="ChEBI" id="CHEBI:15378"/>
        <dbReference type="ChEBI" id="CHEBI:16335"/>
        <dbReference type="ChEBI" id="CHEBI:17596"/>
        <dbReference type="ChEBI" id="CHEBI:28938"/>
        <dbReference type="EC" id="3.5.4.4"/>
    </reaction>
    <physiologicalReaction direction="left-to-right" evidence="7">
        <dbReference type="Rhea" id="RHEA:24409"/>
    </physiologicalReaction>
</comment>
<dbReference type="Proteomes" id="UP000000248">
    <property type="component" value="Chromosome"/>
</dbReference>
<evidence type="ECO:0000256" key="2">
    <source>
        <dbReference type="ARBA" id="ARBA00007353"/>
    </source>
</evidence>
<reference evidence="11 12" key="1">
    <citation type="journal article" date="2007" name="Nat. Biotechnol.">
        <title>Genome sequence and identification of candidate vaccine antigens from the animal pathogen Dichelobacter nodosus.</title>
        <authorList>
            <person name="Myers G.S."/>
            <person name="Parker D."/>
            <person name="Al-Hasani K."/>
            <person name="Kennan R.M."/>
            <person name="Seemann T."/>
            <person name="Ren Q."/>
            <person name="Badger J.H."/>
            <person name="Selengut J.D."/>
            <person name="Deboy R.T."/>
            <person name="Tettelin H."/>
            <person name="Boyce J.D."/>
            <person name="McCarl V.P."/>
            <person name="Han X."/>
            <person name="Nelson W.C."/>
            <person name="Madupu R."/>
            <person name="Mohamoud Y."/>
            <person name="Holley T."/>
            <person name="Fedorova N."/>
            <person name="Khouri H."/>
            <person name="Bottomley S.P."/>
            <person name="Whittington R.J."/>
            <person name="Adler B."/>
            <person name="Songer J.G."/>
            <person name="Rood J.I."/>
            <person name="Paulsen I.T."/>
        </authorList>
    </citation>
    <scope>NUCLEOTIDE SEQUENCE [LARGE SCALE GENOMIC DNA]</scope>
    <source>
        <strain evidence="11 12">VCS1703A</strain>
    </source>
</reference>
<evidence type="ECO:0000256" key="9">
    <source>
        <dbReference type="ARBA" id="ARBA00049893"/>
    </source>
</evidence>
<evidence type="ECO:0000256" key="6">
    <source>
        <dbReference type="ARBA" id="ARBA00022833"/>
    </source>
</evidence>
<keyword evidence="5" id="KW-0378">Hydrolase</keyword>
<evidence type="ECO:0000256" key="4">
    <source>
        <dbReference type="ARBA" id="ARBA00022723"/>
    </source>
</evidence>
<dbReference type="EMBL" id="CP000513">
    <property type="protein sequence ID" value="ABQ14315.1"/>
    <property type="molecule type" value="Genomic_DNA"/>
</dbReference>
<keyword evidence="12" id="KW-1185">Reference proteome</keyword>